<dbReference type="Proteomes" id="UP001180551">
    <property type="component" value="Unassembled WGS sequence"/>
</dbReference>
<protein>
    <submittedName>
        <fullName evidence="2">Uncharacterized protein</fullName>
    </submittedName>
</protein>
<accession>A0ABU2TAY5</accession>
<reference evidence="2" key="1">
    <citation type="submission" date="2024-05" db="EMBL/GenBank/DDBJ databases">
        <title>30 novel species of actinomycetes from the DSMZ collection.</title>
        <authorList>
            <person name="Nouioui I."/>
        </authorList>
    </citation>
    <scope>NUCLEOTIDE SEQUENCE</scope>
    <source>
        <strain evidence="2">DSM 41527</strain>
    </source>
</reference>
<evidence type="ECO:0000256" key="1">
    <source>
        <dbReference type="SAM" id="Phobius"/>
    </source>
</evidence>
<comment type="caution">
    <text evidence="2">The sequence shown here is derived from an EMBL/GenBank/DDBJ whole genome shotgun (WGS) entry which is preliminary data.</text>
</comment>
<organism evidence="2 3">
    <name type="scientific">Streptomyces mooreae</name>
    <dbReference type="NCBI Taxonomy" id="3075523"/>
    <lineage>
        <taxon>Bacteria</taxon>
        <taxon>Bacillati</taxon>
        <taxon>Actinomycetota</taxon>
        <taxon>Actinomycetes</taxon>
        <taxon>Kitasatosporales</taxon>
        <taxon>Streptomycetaceae</taxon>
        <taxon>Streptomyces</taxon>
    </lineage>
</organism>
<dbReference type="EMBL" id="JAVRFE010000026">
    <property type="protein sequence ID" value="MDT0458088.1"/>
    <property type="molecule type" value="Genomic_DNA"/>
</dbReference>
<dbReference type="RefSeq" id="WP_311625186.1">
    <property type="nucleotide sequence ID" value="NZ_JAVRFE010000026.1"/>
</dbReference>
<gene>
    <name evidence="2" type="ORF">RM550_20495</name>
</gene>
<feature type="transmembrane region" description="Helical" evidence="1">
    <location>
        <begin position="36"/>
        <end position="53"/>
    </location>
</feature>
<evidence type="ECO:0000313" key="3">
    <source>
        <dbReference type="Proteomes" id="UP001180551"/>
    </source>
</evidence>
<keyword evidence="1" id="KW-0472">Membrane</keyword>
<keyword evidence="1" id="KW-0812">Transmembrane</keyword>
<proteinExistence type="predicted"/>
<evidence type="ECO:0000313" key="2">
    <source>
        <dbReference type="EMBL" id="MDT0458088.1"/>
    </source>
</evidence>
<name>A0ABU2TAY5_9ACTN</name>
<keyword evidence="3" id="KW-1185">Reference proteome</keyword>
<sequence length="58" mass="6197">MTEEDVPPPAWSVTVGRKGLEVRGGRHLRVSVSPGLLSWIIGAAGTIVSNPLWRSFVG</sequence>
<keyword evidence="1" id="KW-1133">Transmembrane helix</keyword>